<gene>
    <name evidence="9" type="ORF">AN216_09845</name>
</gene>
<dbReference type="Proteomes" id="UP000176101">
    <property type="component" value="Unassembled WGS sequence"/>
</dbReference>
<keyword evidence="3" id="KW-0732">Signal</keyword>
<dbReference type="InterPro" id="IPR028081">
    <property type="entry name" value="Leu-bd"/>
</dbReference>
<evidence type="ECO:0000256" key="6">
    <source>
        <dbReference type="ARBA" id="ARBA00022840"/>
    </source>
</evidence>
<accession>A0A1E7KJ41</accession>
<evidence type="ECO:0000256" key="4">
    <source>
        <dbReference type="ARBA" id="ARBA00022741"/>
    </source>
</evidence>
<dbReference type="AlphaFoldDB" id="A0A1E7KJ41"/>
<dbReference type="PATRIC" id="fig|1075402.3.peg.5373"/>
<dbReference type="InterPro" id="IPR011009">
    <property type="entry name" value="Kinase-like_dom_sf"/>
</dbReference>
<dbReference type="PANTHER" id="PTHR43289:SF34">
    <property type="entry name" value="SERINE_THREONINE-PROTEIN KINASE YBDM-RELATED"/>
    <property type="match status" value="1"/>
</dbReference>
<evidence type="ECO:0000256" key="5">
    <source>
        <dbReference type="ARBA" id="ARBA00022777"/>
    </source>
</evidence>
<dbReference type="GO" id="GO:0005524">
    <property type="term" value="F:ATP binding"/>
    <property type="evidence" value="ECO:0007669"/>
    <property type="project" value="UniProtKB-UniRule"/>
</dbReference>
<dbReference type="SMART" id="SM00220">
    <property type="entry name" value="S_TKc"/>
    <property type="match status" value="1"/>
</dbReference>
<name>A0A1E7KJ41_9ACTN</name>
<evidence type="ECO:0000256" key="7">
    <source>
        <dbReference type="PROSITE-ProRule" id="PRU10141"/>
    </source>
</evidence>
<evidence type="ECO:0000313" key="9">
    <source>
        <dbReference type="EMBL" id="OEV03979.1"/>
    </source>
</evidence>
<protein>
    <recommendedName>
        <fullName evidence="8">Protein kinase domain-containing protein</fullName>
    </recommendedName>
</protein>
<dbReference type="SUPFAM" id="SSF53822">
    <property type="entry name" value="Periplasmic binding protein-like I"/>
    <property type="match status" value="1"/>
</dbReference>
<dbReference type="InterPro" id="IPR000719">
    <property type="entry name" value="Prot_kinase_dom"/>
</dbReference>
<dbReference type="Gene3D" id="1.10.510.10">
    <property type="entry name" value="Transferase(Phosphotransferase) domain 1"/>
    <property type="match status" value="1"/>
</dbReference>
<dbReference type="STRING" id="1075402.AN216_09845"/>
<dbReference type="SUPFAM" id="SSF56112">
    <property type="entry name" value="Protein kinase-like (PK-like)"/>
    <property type="match status" value="1"/>
</dbReference>
<dbReference type="CDD" id="cd14014">
    <property type="entry name" value="STKc_PknB_like"/>
    <property type="match status" value="1"/>
</dbReference>
<dbReference type="Gene3D" id="3.30.200.20">
    <property type="entry name" value="Phosphorylase Kinase, domain 1"/>
    <property type="match status" value="1"/>
</dbReference>
<comment type="similarity">
    <text evidence="1">Belongs to the leucine-binding protein family.</text>
</comment>
<keyword evidence="5" id="KW-0418">Kinase</keyword>
<feature type="binding site" evidence="7">
    <location>
        <position position="44"/>
    </location>
    <ligand>
        <name>ATP</name>
        <dbReference type="ChEBI" id="CHEBI:30616"/>
    </ligand>
</feature>
<organism evidence="9 10">
    <name type="scientific">Streptomyces oceani</name>
    <dbReference type="NCBI Taxonomy" id="1075402"/>
    <lineage>
        <taxon>Bacteria</taxon>
        <taxon>Bacillati</taxon>
        <taxon>Actinomycetota</taxon>
        <taxon>Actinomycetes</taxon>
        <taxon>Kitasatosporales</taxon>
        <taxon>Streptomycetaceae</taxon>
        <taxon>Streptomyces</taxon>
    </lineage>
</organism>
<dbReference type="InterPro" id="IPR017441">
    <property type="entry name" value="Protein_kinase_ATP_BS"/>
</dbReference>
<dbReference type="Gene3D" id="3.40.50.2300">
    <property type="match status" value="2"/>
</dbReference>
<keyword evidence="10" id="KW-1185">Reference proteome</keyword>
<dbReference type="PROSITE" id="PS50011">
    <property type="entry name" value="PROTEIN_KINASE_DOM"/>
    <property type="match status" value="1"/>
</dbReference>
<evidence type="ECO:0000259" key="8">
    <source>
        <dbReference type="PROSITE" id="PS50011"/>
    </source>
</evidence>
<dbReference type="RefSeq" id="WP_070196249.1">
    <property type="nucleotide sequence ID" value="NZ_LJGU01000115.1"/>
</dbReference>
<keyword evidence="2" id="KW-0808">Transferase</keyword>
<dbReference type="PROSITE" id="PS00108">
    <property type="entry name" value="PROTEIN_KINASE_ST"/>
    <property type="match status" value="1"/>
</dbReference>
<sequence length="723" mass="75756">MSEPLRAGDPATIGGHRVLARLGAGGMGVVYLGRSGTGALAAVKVVLPELADEPDFRARFRREVEAARRVVSPWAVAVTGAEPDAPTPWLATTFVPGPSLGEAIRRSGPLPTSSVGALGRMLAGALRAVHAAGIVHRDVKPANVILAVDGPRLIDFGIARAEGSTALTASGLVAGTPGFLSPEQADPRLERLGPPSDVFSLGCLLAYAATGRPPFGEGTAEAMLYRTVHDEPDLTGVGTDGHGDATTDQLPALLRECLAKDPAARPSAAEIESRLAGATGLGGAWLPEHVVRDIADRSARMLALPDIEGTVVDQPGAPQVPPPGGTSRRRVLALAASGTVLAAAGGGAAVWAVSRDGGTPSTDDGWALGVHADLSGSGKDVGQAHERGVRLAVEQHNARGDKPFELRLRTADDRGTQQRAKAAARSLVRDGGVLAVIGPTTDEAVDGAVATYEEAVLPMLLVKPGAFRLVGRQYRAPLHCRPLVYALGFLIAMHLTHHKGVSYPGVLQDRTADPVAWQVTQGVVDGMRKTRKRFYPRVAPAVLDDLGPHVKDILGAKVDAFVYAGTAEGAAGVARDVAAAEFDGLRAATEEVAEPAFLDGAGSAAEGWLIGTSFVDPERMPKAESFTRAFRERFGSPPGRYAVEAYDAANLAIEELVSGARDGRPPERADLAKSLRASRYRGITKSFVFDPEDGRFEEELCYLHRVENGEFRFLGAVPGPGEE</sequence>
<proteinExistence type="inferred from homology"/>
<evidence type="ECO:0000313" key="10">
    <source>
        <dbReference type="Proteomes" id="UP000176101"/>
    </source>
</evidence>
<dbReference type="EMBL" id="LJGU01000115">
    <property type="protein sequence ID" value="OEV03979.1"/>
    <property type="molecule type" value="Genomic_DNA"/>
</dbReference>
<dbReference type="Pfam" id="PF13458">
    <property type="entry name" value="Peripla_BP_6"/>
    <property type="match status" value="1"/>
</dbReference>
<evidence type="ECO:0000256" key="3">
    <source>
        <dbReference type="ARBA" id="ARBA00022729"/>
    </source>
</evidence>
<evidence type="ECO:0000256" key="2">
    <source>
        <dbReference type="ARBA" id="ARBA00022679"/>
    </source>
</evidence>
<dbReference type="GO" id="GO:0004674">
    <property type="term" value="F:protein serine/threonine kinase activity"/>
    <property type="evidence" value="ECO:0007669"/>
    <property type="project" value="TreeGrafter"/>
</dbReference>
<dbReference type="PROSITE" id="PS00107">
    <property type="entry name" value="PROTEIN_KINASE_ATP"/>
    <property type="match status" value="1"/>
</dbReference>
<reference evidence="9 10" key="1">
    <citation type="journal article" date="2016" name="Front. Microbiol.">
        <title>Comparative Genomics Analysis of Streptomyces Species Reveals Their Adaptation to the Marine Environment and Their Diversity at the Genomic Level.</title>
        <authorList>
            <person name="Tian X."/>
            <person name="Zhang Z."/>
            <person name="Yang T."/>
            <person name="Chen M."/>
            <person name="Li J."/>
            <person name="Chen F."/>
            <person name="Yang J."/>
            <person name="Li W."/>
            <person name="Zhang B."/>
            <person name="Zhang Z."/>
            <person name="Wu J."/>
            <person name="Zhang C."/>
            <person name="Long L."/>
            <person name="Xiao J."/>
        </authorList>
    </citation>
    <scope>NUCLEOTIDE SEQUENCE [LARGE SCALE GENOMIC DNA]</scope>
    <source>
        <strain evidence="9 10">SCSIO 02100</strain>
    </source>
</reference>
<keyword evidence="6 7" id="KW-0067">ATP-binding</keyword>
<evidence type="ECO:0000256" key="1">
    <source>
        <dbReference type="ARBA" id="ARBA00010062"/>
    </source>
</evidence>
<dbReference type="InterPro" id="IPR028082">
    <property type="entry name" value="Peripla_BP_I"/>
</dbReference>
<keyword evidence="4 7" id="KW-0547">Nucleotide-binding</keyword>
<dbReference type="Pfam" id="PF00069">
    <property type="entry name" value="Pkinase"/>
    <property type="match status" value="1"/>
</dbReference>
<dbReference type="OrthoDB" id="9762169at2"/>
<dbReference type="PANTHER" id="PTHR43289">
    <property type="entry name" value="MITOGEN-ACTIVATED PROTEIN KINASE KINASE KINASE 20-RELATED"/>
    <property type="match status" value="1"/>
</dbReference>
<feature type="domain" description="Protein kinase" evidence="8">
    <location>
        <begin position="16"/>
        <end position="286"/>
    </location>
</feature>
<comment type="caution">
    <text evidence="9">The sequence shown here is derived from an EMBL/GenBank/DDBJ whole genome shotgun (WGS) entry which is preliminary data.</text>
</comment>
<dbReference type="CDD" id="cd06342">
    <property type="entry name" value="PBP1_ABC_LIVBP-like"/>
    <property type="match status" value="1"/>
</dbReference>
<dbReference type="InterPro" id="IPR008271">
    <property type="entry name" value="Ser/Thr_kinase_AS"/>
</dbReference>